<feature type="transmembrane region" description="Helical" evidence="3">
    <location>
        <begin position="113"/>
        <end position="131"/>
    </location>
</feature>
<name>A0ABP9E956_9PSEU</name>
<evidence type="ECO:0000313" key="6">
    <source>
        <dbReference type="Proteomes" id="UP001500457"/>
    </source>
</evidence>
<feature type="transmembrane region" description="Helical" evidence="3">
    <location>
        <begin position="176"/>
        <end position="200"/>
    </location>
</feature>
<feature type="compositionally biased region" description="Low complexity" evidence="2">
    <location>
        <begin position="336"/>
        <end position="349"/>
    </location>
</feature>
<evidence type="ECO:0000313" key="5">
    <source>
        <dbReference type="EMBL" id="GAA4871221.1"/>
    </source>
</evidence>
<dbReference type="Pfam" id="PF00892">
    <property type="entry name" value="EamA"/>
    <property type="match status" value="1"/>
</dbReference>
<feature type="transmembrane region" description="Helical" evidence="3">
    <location>
        <begin position="85"/>
        <end position="106"/>
    </location>
</feature>
<feature type="compositionally biased region" description="Basic and acidic residues" evidence="2">
    <location>
        <begin position="320"/>
        <end position="332"/>
    </location>
</feature>
<organism evidence="5 6">
    <name type="scientific">Actinomycetospora straminea</name>
    <dbReference type="NCBI Taxonomy" id="663607"/>
    <lineage>
        <taxon>Bacteria</taxon>
        <taxon>Bacillati</taxon>
        <taxon>Actinomycetota</taxon>
        <taxon>Actinomycetes</taxon>
        <taxon>Pseudonocardiales</taxon>
        <taxon>Pseudonocardiaceae</taxon>
        <taxon>Actinomycetospora</taxon>
    </lineage>
</organism>
<dbReference type="InterPro" id="IPR037185">
    <property type="entry name" value="EmrE-like"/>
</dbReference>
<feature type="transmembrane region" description="Helical" evidence="3">
    <location>
        <begin position="28"/>
        <end position="48"/>
    </location>
</feature>
<accession>A0ABP9E956</accession>
<gene>
    <name evidence="5" type="ORF">GCM10023203_20770</name>
</gene>
<evidence type="ECO:0000256" key="3">
    <source>
        <dbReference type="SAM" id="Phobius"/>
    </source>
</evidence>
<feature type="transmembrane region" description="Helical" evidence="3">
    <location>
        <begin position="60"/>
        <end position="79"/>
    </location>
</feature>
<keyword evidence="3" id="KW-1133">Transmembrane helix</keyword>
<reference evidence="6" key="1">
    <citation type="journal article" date="2019" name="Int. J. Syst. Evol. Microbiol.">
        <title>The Global Catalogue of Microorganisms (GCM) 10K type strain sequencing project: providing services to taxonomists for standard genome sequencing and annotation.</title>
        <authorList>
            <consortium name="The Broad Institute Genomics Platform"/>
            <consortium name="The Broad Institute Genome Sequencing Center for Infectious Disease"/>
            <person name="Wu L."/>
            <person name="Ma J."/>
        </authorList>
    </citation>
    <scope>NUCLEOTIDE SEQUENCE [LARGE SCALE GENOMIC DNA]</scope>
    <source>
        <strain evidence="6">JCM 17983</strain>
    </source>
</reference>
<dbReference type="InterPro" id="IPR000620">
    <property type="entry name" value="EamA_dom"/>
</dbReference>
<feature type="compositionally biased region" description="Low complexity" evidence="2">
    <location>
        <begin position="361"/>
        <end position="375"/>
    </location>
</feature>
<proteinExistence type="inferred from homology"/>
<dbReference type="SUPFAM" id="SSF103481">
    <property type="entry name" value="Multidrug resistance efflux transporter EmrE"/>
    <property type="match status" value="1"/>
</dbReference>
<feature type="transmembrane region" description="Helical" evidence="3">
    <location>
        <begin position="143"/>
        <end position="164"/>
    </location>
</feature>
<dbReference type="Proteomes" id="UP001500457">
    <property type="component" value="Unassembled WGS sequence"/>
</dbReference>
<keyword evidence="3" id="KW-0472">Membrane</keyword>
<keyword evidence="6" id="KW-1185">Reference proteome</keyword>
<evidence type="ECO:0000256" key="2">
    <source>
        <dbReference type="SAM" id="MobiDB-lite"/>
    </source>
</evidence>
<feature type="domain" description="EamA" evidence="4">
    <location>
        <begin position="148"/>
        <end position="285"/>
    </location>
</feature>
<feature type="compositionally biased region" description="Basic and acidic residues" evidence="2">
    <location>
        <begin position="295"/>
        <end position="304"/>
    </location>
</feature>
<comment type="similarity">
    <text evidence="1">Belongs to the EamA transporter family.</text>
</comment>
<feature type="transmembrane region" description="Helical" evidence="3">
    <location>
        <begin position="269"/>
        <end position="286"/>
    </location>
</feature>
<protein>
    <recommendedName>
        <fullName evidence="4">EamA domain-containing protein</fullName>
    </recommendedName>
</protein>
<feature type="transmembrane region" description="Helical" evidence="3">
    <location>
        <begin position="212"/>
        <end position="231"/>
    </location>
</feature>
<comment type="caution">
    <text evidence="5">The sequence shown here is derived from an EMBL/GenBank/DDBJ whole genome shotgun (WGS) entry which is preliminary data.</text>
</comment>
<keyword evidence="3" id="KW-0812">Transmembrane</keyword>
<evidence type="ECO:0000256" key="1">
    <source>
        <dbReference type="ARBA" id="ARBA00007362"/>
    </source>
</evidence>
<evidence type="ECO:0000259" key="4">
    <source>
        <dbReference type="Pfam" id="PF00892"/>
    </source>
</evidence>
<feature type="region of interest" description="Disordered" evidence="2">
    <location>
        <begin position="295"/>
        <end position="375"/>
    </location>
</feature>
<sequence>MSRRTALVAMVLAGAGWGAVFVAPELAPLAPALLLAMGRFVAFGAVSLPQLRAVLRADVPWVRVVAHGVTGSLLYYGLVALSVRLAGPTIAVATIGLVPAVMALIAARHRGRAGLAALLPALALVGVGQVLVHLSPTPGPGGWSTVVGTVLALVAVASWSWYGLDSHRLIAARPDLGPVLAGAQGLAAGVLALPVGAWLIATEGVPAEPVRALLVVLFLGLVSSWLAVRLWHAAAARLSSVLVSQLMATETAWGFVFAALLAGAVPGRVALLGEVALVAGVALAVVTDGHRERRERASVADVAHEVSQPGVHAGTGRQGSPRDHAGHSHGHEAPGSSASTARATRSAASRMREDRGSSPEACATASSSAHTSNPA</sequence>
<feature type="transmembrane region" description="Helical" evidence="3">
    <location>
        <begin position="243"/>
        <end position="263"/>
    </location>
</feature>
<dbReference type="EMBL" id="BAABHQ010000004">
    <property type="protein sequence ID" value="GAA4871221.1"/>
    <property type="molecule type" value="Genomic_DNA"/>
</dbReference>